<reference evidence="1 2" key="1">
    <citation type="submission" date="2022-05" db="EMBL/GenBank/DDBJ databases">
        <authorList>
            <consortium name="Genoscope - CEA"/>
            <person name="William W."/>
        </authorList>
    </citation>
    <scope>NUCLEOTIDE SEQUENCE [LARGE SCALE GENOMIC DNA]</scope>
</reference>
<sequence length="95" mass="10622">MLLVCLSLQQSLRDDSTKGSKHPNFKGCLISKMSSKKTTGCSQDRKTRLPKQVYPDNLMRHEVRELEAFVANHNICSADTGLSENHKEAECSVIS</sequence>
<protein>
    <submittedName>
        <fullName evidence="1">Uncharacterized protein</fullName>
    </submittedName>
</protein>
<comment type="caution">
    <text evidence="1">The sequence shown here is derived from an EMBL/GenBank/DDBJ whole genome shotgun (WGS) entry which is preliminary data.</text>
</comment>
<accession>A0AAU9VVL7</accession>
<gene>
    <name evidence="1" type="ORF">PMEA_00021325</name>
</gene>
<evidence type="ECO:0000313" key="1">
    <source>
        <dbReference type="EMBL" id="CAH3037731.1"/>
    </source>
</evidence>
<dbReference type="EMBL" id="CALNXJ010000004">
    <property type="protein sequence ID" value="CAH3037731.1"/>
    <property type="molecule type" value="Genomic_DNA"/>
</dbReference>
<evidence type="ECO:0000313" key="2">
    <source>
        <dbReference type="Proteomes" id="UP001159428"/>
    </source>
</evidence>
<proteinExistence type="predicted"/>
<dbReference type="Proteomes" id="UP001159428">
    <property type="component" value="Unassembled WGS sequence"/>
</dbReference>
<feature type="non-terminal residue" evidence="1">
    <location>
        <position position="95"/>
    </location>
</feature>
<keyword evidence="2" id="KW-1185">Reference proteome</keyword>
<name>A0AAU9VVL7_9CNID</name>
<organism evidence="1 2">
    <name type="scientific">Pocillopora meandrina</name>
    <dbReference type="NCBI Taxonomy" id="46732"/>
    <lineage>
        <taxon>Eukaryota</taxon>
        <taxon>Metazoa</taxon>
        <taxon>Cnidaria</taxon>
        <taxon>Anthozoa</taxon>
        <taxon>Hexacorallia</taxon>
        <taxon>Scleractinia</taxon>
        <taxon>Astrocoeniina</taxon>
        <taxon>Pocilloporidae</taxon>
        <taxon>Pocillopora</taxon>
    </lineage>
</organism>
<dbReference type="AlphaFoldDB" id="A0AAU9VVL7"/>